<dbReference type="AlphaFoldDB" id="F4QIQ7"/>
<evidence type="ECO:0000313" key="2">
    <source>
        <dbReference type="EMBL" id="EGF91816.1"/>
    </source>
</evidence>
<gene>
    <name evidence="2" type="ORF">ABI_02480</name>
</gene>
<name>F4QIQ7_9CAUL</name>
<protein>
    <recommendedName>
        <fullName evidence="1">Conserved hypothetical protein CHP03032 domain-containing protein</fullName>
    </recommendedName>
</protein>
<dbReference type="SUPFAM" id="SSF63825">
    <property type="entry name" value="YWTD domain"/>
    <property type="match status" value="1"/>
</dbReference>
<dbReference type="InterPro" id="IPR017481">
    <property type="entry name" value="CHP03032"/>
</dbReference>
<accession>F4QIQ7</accession>
<sequence>MPPSFLVSLCNTGKSTTHLLQVDTTGKITPAAYRLKPKLRGATGWVRLGDRIIISLQSRAYSFAVTDENLNRAIYLPNGPFHCDLHGLVAFQGHLYSVRTARNEIWRLSPDLKPLDCVNPNQSDDNDTLHINDLCVHKGRLVASQFGARRNTGKRIGCVFDVLSGEVLFDGFTDPHSVTSRDGLLYVLDSATGSLFELETGQGPRRLLSVFGYARGLYIDDDWIVIGKSVHRTDSRSRRTPLPPLLFPDSEVRAASGRAGVYVYERRSGDCRFIDTTRYGGEVYRIDRFDAPQPAAQPATSWLTQLTTRLRGDIMQMYGGQI</sequence>
<feature type="domain" description="Conserved hypothetical protein CHP03032" evidence="1">
    <location>
        <begin position="39"/>
        <end position="271"/>
    </location>
</feature>
<reference evidence="3" key="1">
    <citation type="submission" date="2011-03" db="EMBL/GenBank/DDBJ databases">
        <title>Draft genome sequence of Brevundimonas diminuta.</title>
        <authorList>
            <person name="Brown P.J.B."/>
            <person name="Buechlein A."/>
            <person name="Hemmerich C."/>
            <person name="Brun Y.V."/>
        </authorList>
    </citation>
    <scope>NUCLEOTIDE SEQUENCE [LARGE SCALE GENOMIC DNA]</scope>
    <source>
        <strain evidence="3">C19</strain>
    </source>
</reference>
<dbReference type="RefSeq" id="WP_006270982.1">
    <property type="nucleotide sequence ID" value="NZ_GL883077.1"/>
</dbReference>
<evidence type="ECO:0000313" key="3">
    <source>
        <dbReference type="Proteomes" id="UP000006512"/>
    </source>
</evidence>
<organism evidence="2 3">
    <name type="scientific">Asticcacaulis biprosthecium C19</name>
    <dbReference type="NCBI Taxonomy" id="715226"/>
    <lineage>
        <taxon>Bacteria</taxon>
        <taxon>Pseudomonadati</taxon>
        <taxon>Pseudomonadota</taxon>
        <taxon>Alphaproteobacteria</taxon>
        <taxon>Caulobacterales</taxon>
        <taxon>Caulobacteraceae</taxon>
        <taxon>Asticcacaulis</taxon>
    </lineage>
</organism>
<dbReference type="OrthoDB" id="7209136at2"/>
<proteinExistence type="predicted"/>
<evidence type="ECO:0000259" key="1">
    <source>
        <dbReference type="Pfam" id="PF16261"/>
    </source>
</evidence>
<dbReference type="Proteomes" id="UP000006512">
    <property type="component" value="Unassembled WGS sequence"/>
</dbReference>
<dbReference type="Pfam" id="PF16261">
    <property type="entry name" value="DUF4915"/>
    <property type="match status" value="1"/>
</dbReference>
<dbReference type="EMBL" id="GL883077">
    <property type="protein sequence ID" value="EGF91816.1"/>
    <property type="molecule type" value="Genomic_DNA"/>
</dbReference>
<keyword evidence="3" id="KW-1185">Reference proteome</keyword>
<dbReference type="HOGENOM" id="CLU_862348_0_0_5"/>